<comment type="caution">
    <text evidence="1">The sequence shown here is derived from an EMBL/GenBank/DDBJ whole genome shotgun (WGS) entry which is preliminary data.</text>
</comment>
<proteinExistence type="predicted"/>
<dbReference type="EMBL" id="QKUF01000018">
    <property type="protein sequence ID" value="PZW25416.1"/>
    <property type="molecule type" value="Genomic_DNA"/>
</dbReference>
<protein>
    <submittedName>
        <fullName evidence="1">Uncharacterized protein</fullName>
    </submittedName>
</protein>
<dbReference type="Proteomes" id="UP000248806">
    <property type="component" value="Unassembled WGS sequence"/>
</dbReference>
<gene>
    <name evidence="1" type="ORF">EI42_04260</name>
</gene>
<organism evidence="1 2">
    <name type="scientific">Thermosporothrix hazakensis</name>
    <dbReference type="NCBI Taxonomy" id="644383"/>
    <lineage>
        <taxon>Bacteria</taxon>
        <taxon>Bacillati</taxon>
        <taxon>Chloroflexota</taxon>
        <taxon>Ktedonobacteria</taxon>
        <taxon>Ktedonobacterales</taxon>
        <taxon>Thermosporotrichaceae</taxon>
        <taxon>Thermosporothrix</taxon>
    </lineage>
</organism>
<evidence type="ECO:0000313" key="2">
    <source>
        <dbReference type="Proteomes" id="UP000248806"/>
    </source>
</evidence>
<evidence type="ECO:0000313" key="1">
    <source>
        <dbReference type="EMBL" id="PZW25416.1"/>
    </source>
</evidence>
<accession>A0A326U372</accession>
<keyword evidence="2" id="KW-1185">Reference proteome</keyword>
<sequence>MCSEAFHRHSSQIFYLLNDTNPALSPFAGISEFWSQSHTTACLQGFIEVIYTQNISGSSLLC</sequence>
<reference evidence="1 2" key="1">
    <citation type="submission" date="2018-06" db="EMBL/GenBank/DDBJ databases">
        <title>Genomic Encyclopedia of Archaeal and Bacterial Type Strains, Phase II (KMG-II): from individual species to whole genera.</title>
        <authorList>
            <person name="Goeker M."/>
        </authorList>
    </citation>
    <scope>NUCLEOTIDE SEQUENCE [LARGE SCALE GENOMIC DNA]</scope>
    <source>
        <strain evidence="1 2">ATCC BAA-1881</strain>
    </source>
</reference>
<dbReference type="AlphaFoldDB" id="A0A326U372"/>
<name>A0A326U372_THEHA</name>